<dbReference type="EMBL" id="QKYT01000282">
    <property type="protein sequence ID" value="RIA88016.1"/>
    <property type="molecule type" value="Genomic_DNA"/>
</dbReference>
<organism evidence="1 2">
    <name type="scientific">Glomus cerebriforme</name>
    <dbReference type="NCBI Taxonomy" id="658196"/>
    <lineage>
        <taxon>Eukaryota</taxon>
        <taxon>Fungi</taxon>
        <taxon>Fungi incertae sedis</taxon>
        <taxon>Mucoromycota</taxon>
        <taxon>Glomeromycotina</taxon>
        <taxon>Glomeromycetes</taxon>
        <taxon>Glomerales</taxon>
        <taxon>Glomeraceae</taxon>
        <taxon>Glomus</taxon>
    </lineage>
</organism>
<keyword evidence="2" id="KW-1185">Reference proteome</keyword>
<evidence type="ECO:0000313" key="1">
    <source>
        <dbReference type="EMBL" id="RIA88016.1"/>
    </source>
</evidence>
<proteinExistence type="predicted"/>
<evidence type="ECO:0000313" key="2">
    <source>
        <dbReference type="Proteomes" id="UP000265703"/>
    </source>
</evidence>
<dbReference type="OrthoDB" id="2441221at2759"/>
<protein>
    <recommendedName>
        <fullName evidence="3">Protein kinase domain-containing protein</fullName>
    </recommendedName>
</protein>
<gene>
    <name evidence="1" type="ORF">C1645_826957</name>
</gene>
<sequence length="254" mass="30447">MADEFLNEVSKIYSINHFSIYGISQNPDTKVYIIVLLNDYFNVESEKIDDFIHEMQLKINTYYDIIFEWIPYNQFNEIKEISRVDSVTLYSSIWKDGPLHYDESKLKYTRISDKDVALKCFNLQNITDEFLNMVRTCSINLCNIIEIYGISQNPDTKDYIIILHNKYFDKEFAKYCVRCGKIYTDIQYKWCKLCQIKKFTNWTSGDEKIDDLIQEMQLKINDSSDIVFEWIPYNQFNDIKEIDKDQKILCRQAW</sequence>
<dbReference type="AlphaFoldDB" id="A0A397STV5"/>
<accession>A0A397STV5</accession>
<comment type="caution">
    <text evidence="1">The sequence shown here is derived from an EMBL/GenBank/DDBJ whole genome shotgun (WGS) entry which is preliminary data.</text>
</comment>
<dbReference type="Proteomes" id="UP000265703">
    <property type="component" value="Unassembled WGS sequence"/>
</dbReference>
<reference evidence="1 2" key="1">
    <citation type="submission" date="2018-06" db="EMBL/GenBank/DDBJ databases">
        <title>Comparative genomics reveals the genomic features of Rhizophagus irregularis, R. cerebriforme, R. diaphanum and Gigaspora rosea, and their symbiotic lifestyle signature.</title>
        <authorList>
            <person name="Morin E."/>
            <person name="San Clemente H."/>
            <person name="Chen E.C.H."/>
            <person name="De La Providencia I."/>
            <person name="Hainaut M."/>
            <person name="Kuo A."/>
            <person name="Kohler A."/>
            <person name="Murat C."/>
            <person name="Tang N."/>
            <person name="Roy S."/>
            <person name="Loubradou J."/>
            <person name="Henrissat B."/>
            <person name="Grigoriev I.V."/>
            <person name="Corradi N."/>
            <person name="Roux C."/>
            <person name="Martin F.M."/>
        </authorList>
    </citation>
    <scope>NUCLEOTIDE SEQUENCE [LARGE SCALE GENOMIC DNA]</scope>
    <source>
        <strain evidence="1 2">DAOM 227022</strain>
    </source>
</reference>
<name>A0A397STV5_9GLOM</name>
<evidence type="ECO:0008006" key="3">
    <source>
        <dbReference type="Google" id="ProtNLM"/>
    </source>
</evidence>